<dbReference type="SUPFAM" id="SSF54928">
    <property type="entry name" value="RNA-binding domain, RBD"/>
    <property type="match status" value="1"/>
</dbReference>
<reference evidence="4 5" key="1">
    <citation type="submission" date="2024-02" db="EMBL/GenBank/DDBJ databases">
        <authorList>
            <person name="Vignale AGUSTIN F."/>
            <person name="Sosa J E."/>
            <person name="Modenutti C."/>
        </authorList>
    </citation>
    <scope>NUCLEOTIDE SEQUENCE [LARGE SCALE GENOMIC DNA]</scope>
</reference>
<evidence type="ECO:0000313" key="4">
    <source>
        <dbReference type="EMBL" id="CAK9141914.1"/>
    </source>
</evidence>
<feature type="compositionally biased region" description="Basic and acidic residues" evidence="2">
    <location>
        <begin position="180"/>
        <end position="189"/>
    </location>
</feature>
<proteinExistence type="predicted"/>
<dbReference type="PANTHER" id="PTHR48034">
    <property type="entry name" value="TRANSFORMER-2 SEX-DETERMINING PROTEIN-RELATED"/>
    <property type="match status" value="1"/>
</dbReference>
<feature type="compositionally biased region" description="Gly residues" evidence="2">
    <location>
        <begin position="199"/>
        <end position="210"/>
    </location>
</feature>
<evidence type="ECO:0000256" key="1">
    <source>
        <dbReference type="PROSITE-ProRule" id="PRU00176"/>
    </source>
</evidence>
<dbReference type="Pfam" id="PF00076">
    <property type="entry name" value="RRM_1"/>
    <property type="match status" value="1"/>
</dbReference>
<sequence>MSYSRGGRSASPPRSVSPCRGRQSRSLSRSRRSRSRSHSEDPVNPGNNLYVTGLSTRVNGSDLEKYFSSKGKVTECHLVTDPRTKESRGFGFVTMETTEDADRCIKYLNRSVLEGRLITVEKAKRKRGRTPTPGRYHGLKDTRAAGRDRRRSRSYSPHRRHDRNPYSRGRRGRSRSPYSRRADDLSDSYRRRKGRSISPGGGGGNYSRAH</sequence>
<comment type="caution">
    <text evidence="4">The sequence shown here is derived from an EMBL/GenBank/DDBJ whole genome shotgun (WGS) entry which is preliminary data.</text>
</comment>
<dbReference type="GO" id="GO:0003723">
    <property type="term" value="F:RNA binding"/>
    <property type="evidence" value="ECO:0007669"/>
    <property type="project" value="UniProtKB-UniRule"/>
</dbReference>
<feature type="region of interest" description="Disordered" evidence="2">
    <location>
        <begin position="1"/>
        <end position="54"/>
    </location>
</feature>
<dbReference type="InterPro" id="IPR050441">
    <property type="entry name" value="RBM"/>
</dbReference>
<evidence type="ECO:0000313" key="5">
    <source>
        <dbReference type="Proteomes" id="UP001642360"/>
    </source>
</evidence>
<feature type="compositionally biased region" description="Polar residues" evidence="2">
    <location>
        <begin position="45"/>
        <end position="54"/>
    </location>
</feature>
<dbReference type="Proteomes" id="UP001642360">
    <property type="component" value="Unassembled WGS sequence"/>
</dbReference>
<feature type="compositionally biased region" description="Basic residues" evidence="2">
    <location>
        <begin position="148"/>
        <end position="174"/>
    </location>
</feature>
<feature type="region of interest" description="Disordered" evidence="2">
    <location>
        <begin position="123"/>
        <end position="210"/>
    </location>
</feature>
<feature type="compositionally biased region" description="Basic and acidic residues" evidence="2">
    <location>
        <begin position="138"/>
        <end position="147"/>
    </location>
</feature>
<keyword evidence="1" id="KW-0694">RNA-binding</keyword>
<keyword evidence="5" id="KW-1185">Reference proteome</keyword>
<gene>
    <name evidence="4" type="ORF">ILEXP_LOCUS9538</name>
</gene>
<protein>
    <recommendedName>
        <fullName evidence="3">RRM domain-containing protein</fullName>
    </recommendedName>
</protein>
<evidence type="ECO:0000259" key="3">
    <source>
        <dbReference type="PROSITE" id="PS50102"/>
    </source>
</evidence>
<dbReference type="AlphaFoldDB" id="A0ABC8RAD7"/>
<name>A0ABC8RAD7_9AQUA</name>
<dbReference type="InterPro" id="IPR012677">
    <property type="entry name" value="Nucleotide-bd_a/b_plait_sf"/>
</dbReference>
<dbReference type="InterPro" id="IPR035979">
    <property type="entry name" value="RBD_domain_sf"/>
</dbReference>
<organism evidence="4 5">
    <name type="scientific">Ilex paraguariensis</name>
    <name type="common">yerba mate</name>
    <dbReference type="NCBI Taxonomy" id="185542"/>
    <lineage>
        <taxon>Eukaryota</taxon>
        <taxon>Viridiplantae</taxon>
        <taxon>Streptophyta</taxon>
        <taxon>Embryophyta</taxon>
        <taxon>Tracheophyta</taxon>
        <taxon>Spermatophyta</taxon>
        <taxon>Magnoliopsida</taxon>
        <taxon>eudicotyledons</taxon>
        <taxon>Gunneridae</taxon>
        <taxon>Pentapetalae</taxon>
        <taxon>asterids</taxon>
        <taxon>campanulids</taxon>
        <taxon>Aquifoliales</taxon>
        <taxon>Aquifoliaceae</taxon>
        <taxon>Ilex</taxon>
    </lineage>
</organism>
<accession>A0ABC8RAD7</accession>
<dbReference type="Gene3D" id="3.30.70.330">
    <property type="match status" value="1"/>
</dbReference>
<dbReference type="EMBL" id="CAUOFW020001181">
    <property type="protein sequence ID" value="CAK9141914.1"/>
    <property type="molecule type" value="Genomic_DNA"/>
</dbReference>
<dbReference type="InterPro" id="IPR000504">
    <property type="entry name" value="RRM_dom"/>
</dbReference>
<feature type="domain" description="RRM" evidence="3">
    <location>
        <begin position="47"/>
        <end position="125"/>
    </location>
</feature>
<dbReference type="SMART" id="SM00360">
    <property type="entry name" value="RRM"/>
    <property type="match status" value="1"/>
</dbReference>
<feature type="compositionally biased region" description="Low complexity" evidence="2">
    <location>
        <begin position="1"/>
        <end position="27"/>
    </location>
</feature>
<evidence type="ECO:0000256" key="2">
    <source>
        <dbReference type="SAM" id="MobiDB-lite"/>
    </source>
</evidence>
<dbReference type="PROSITE" id="PS50102">
    <property type="entry name" value="RRM"/>
    <property type="match status" value="1"/>
</dbReference>